<dbReference type="EMBL" id="CP041235">
    <property type="protein sequence ID" value="QOP44190.1"/>
    <property type="molecule type" value="Genomic_DNA"/>
</dbReference>
<reference evidence="4 5" key="1">
    <citation type="submission" date="2019-06" db="EMBL/GenBank/DDBJ databases">
        <title>Sulfurimonas gotlandica sp. nov., a chemoautotrophic and psychrotolerant epsilonproteobacterium isolated from a pelagic redoxcline, and an emended description of the genus Sulfurimonas.</title>
        <authorList>
            <person name="Wang S."/>
            <person name="Jiang L."/>
            <person name="Shao Z."/>
        </authorList>
    </citation>
    <scope>NUCLEOTIDE SEQUENCE [LARGE SCALE GENOMIC DNA]</scope>
    <source>
        <strain evidence="4 5">S2-6</strain>
    </source>
</reference>
<keyword evidence="5" id="KW-1185">Reference proteome</keyword>
<dbReference type="Gene3D" id="3.40.50.300">
    <property type="entry name" value="P-loop containing nucleotide triphosphate hydrolases"/>
    <property type="match status" value="1"/>
</dbReference>
<name>A0A7M1B3F0_9BACT</name>
<dbReference type="InterPro" id="IPR027417">
    <property type="entry name" value="P-loop_NTPase"/>
</dbReference>
<proteinExistence type="predicted"/>
<keyword evidence="2" id="KW-0067">ATP-binding</keyword>
<dbReference type="RefSeq" id="WP_193150351.1">
    <property type="nucleotide sequence ID" value="NZ_CP041235.1"/>
</dbReference>
<dbReference type="Pfam" id="PF06414">
    <property type="entry name" value="Zeta_toxin"/>
    <property type="match status" value="1"/>
</dbReference>
<dbReference type="PANTHER" id="PTHR39206">
    <property type="entry name" value="SLL8004 PROTEIN"/>
    <property type="match status" value="1"/>
</dbReference>
<gene>
    <name evidence="4" type="ORF">FJR45_09640</name>
</gene>
<evidence type="ECO:0000313" key="4">
    <source>
        <dbReference type="EMBL" id="QOP44190.1"/>
    </source>
</evidence>
<dbReference type="AlphaFoldDB" id="A0A7M1B3F0"/>
<keyword evidence="1" id="KW-0547">Nucleotide-binding</keyword>
<organism evidence="4 5">
    <name type="scientific">Sulfurimonas sediminis</name>
    <dbReference type="NCBI Taxonomy" id="2590020"/>
    <lineage>
        <taxon>Bacteria</taxon>
        <taxon>Pseudomonadati</taxon>
        <taxon>Campylobacterota</taxon>
        <taxon>Epsilonproteobacteria</taxon>
        <taxon>Campylobacterales</taxon>
        <taxon>Sulfurimonadaceae</taxon>
        <taxon>Sulfurimonas</taxon>
    </lineage>
</organism>
<accession>A0A7M1B3F0</accession>
<dbReference type="GO" id="GO:0005524">
    <property type="term" value="F:ATP binding"/>
    <property type="evidence" value="ECO:0007669"/>
    <property type="project" value="UniProtKB-KW"/>
</dbReference>
<protein>
    <recommendedName>
        <fullName evidence="3">Zeta toxin domain-containing protein</fullName>
    </recommendedName>
</protein>
<dbReference type="KEGG" id="ssei:FJR45_09640"/>
<evidence type="ECO:0000313" key="5">
    <source>
        <dbReference type="Proteomes" id="UP000593719"/>
    </source>
</evidence>
<evidence type="ECO:0000256" key="1">
    <source>
        <dbReference type="ARBA" id="ARBA00022741"/>
    </source>
</evidence>
<dbReference type="PANTHER" id="PTHR39206:SF1">
    <property type="entry name" value="SLL8004 PROTEIN"/>
    <property type="match status" value="1"/>
</dbReference>
<dbReference type="GO" id="GO:0016301">
    <property type="term" value="F:kinase activity"/>
    <property type="evidence" value="ECO:0007669"/>
    <property type="project" value="InterPro"/>
</dbReference>
<sequence>MKTLYIIAGANGSGKTTFAMNFAQLQNLKFINADEIAKEYDPNDIQKYKMKAGKKFFEELYVSLDEENSFIIETTLSGKYLIKIIAKAKHQGFKISLIYLFLETNTENIYRVKNRVLKGGHNVPAEDIARRYYRSRKLFQNIYKDLCDEWMLFFNGDDNFELVENQDELYDEELKNLFLEGGENE</sequence>
<evidence type="ECO:0000259" key="3">
    <source>
        <dbReference type="Pfam" id="PF06414"/>
    </source>
</evidence>
<feature type="domain" description="Zeta toxin" evidence="3">
    <location>
        <begin position="3"/>
        <end position="144"/>
    </location>
</feature>
<dbReference type="Proteomes" id="UP000593719">
    <property type="component" value="Chromosome"/>
</dbReference>
<dbReference type="InterPro" id="IPR010488">
    <property type="entry name" value="Zeta_toxin_domain"/>
</dbReference>
<dbReference type="SUPFAM" id="SSF52540">
    <property type="entry name" value="P-loop containing nucleoside triphosphate hydrolases"/>
    <property type="match status" value="1"/>
</dbReference>
<evidence type="ECO:0000256" key="2">
    <source>
        <dbReference type="ARBA" id="ARBA00022840"/>
    </source>
</evidence>